<dbReference type="GO" id="GO:0140098">
    <property type="term" value="F:catalytic activity, acting on RNA"/>
    <property type="evidence" value="ECO:0007669"/>
    <property type="project" value="UniProtKB-ARBA"/>
</dbReference>
<evidence type="ECO:0000256" key="1">
    <source>
        <dbReference type="ARBA" id="ARBA00010876"/>
    </source>
</evidence>
<evidence type="ECO:0000313" key="2">
    <source>
        <dbReference type="EMBL" id="AUN97169.1"/>
    </source>
</evidence>
<evidence type="ECO:0000313" key="3">
    <source>
        <dbReference type="Proteomes" id="UP000235584"/>
    </source>
</evidence>
<sequence length="286" mass="33115">MEPKTTDYCLLQSIDSVEDFLKSTFHASSNKLKKHFKKPFLARSFKEKATLSLPLNFINDGEINPHYEGEEIRIIAEDENFFVFNKNPNQFVHPLTYDESDNCLSFIRTKRPELLSVNRTQYDRGLLYRLDYETSGVMIYVKSDELYKKLRESFSTIAKAKIYWCWVEGEMKLSGSFKHSFSSGEEKGKRVLVAEAGVHSQEGELALKALRYEKSLNRTLVEVTLKTGLRHQIRAQLAYLGYPLVGDKFYGGKEAKRLYLHAQTYRLEVDGKDYSYDSTPLNFDGF</sequence>
<dbReference type="RefSeq" id="WP_102242464.1">
    <property type="nucleotide sequence ID" value="NZ_CP025704.1"/>
</dbReference>
<dbReference type="InterPro" id="IPR020103">
    <property type="entry name" value="PsdUridine_synth_cat_dom_sf"/>
</dbReference>
<dbReference type="GO" id="GO:0009982">
    <property type="term" value="F:pseudouridine synthase activity"/>
    <property type="evidence" value="ECO:0007669"/>
    <property type="project" value="InterPro"/>
</dbReference>
<dbReference type="AlphaFoldDB" id="A0A2K9NNS0"/>
<dbReference type="Proteomes" id="UP000235584">
    <property type="component" value="Chromosome"/>
</dbReference>
<dbReference type="GO" id="GO:0000455">
    <property type="term" value="P:enzyme-directed rRNA pseudouridine synthesis"/>
    <property type="evidence" value="ECO:0007669"/>
    <property type="project" value="TreeGrafter"/>
</dbReference>
<dbReference type="Gene3D" id="3.30.2350.10">
    <property type="entry name" value="Pseudouridine synthase"/>
    <property type="match status" value="1"/>
</dbReference>
<dbReference type="SUPFAM" id="SSF55120">
    <property type="entry name" value="Pseudouridine synthase"/>
    <property type="match status" value="1"/>
</dbReference>
<comment type="similarity">
    <text evidence="1">Belongs to the pseudouridine synthase RluA family.</text>
</comment>
<proteinExistence type="inferred from homology"/>
<protein>
    <submittedName>
        <fullName evidence="2">Uncharacterized protein</fullName>
    </submittedName>
</protein>
<dbReference type="PANTHER" id="PTHR21600">
    <property type="entry name" value="MITOCHONDRIAL RNA PSEUDOURIDINE SYNTHASE"/>
    <property type="match status" value="1"/>
</dbReference>
<keyword evidence="3" id="KW-1185">Reference proteome</keyword>
<accession>A0A2K9NNS0</accession>
<gene>
    <name evidence="2" type="ORF">C0V70_03400</name>
</gene>
<dbReference type="InterPro" id="IPR006145">
    <property type="entry name" value="PsdUridine_synth_RsuA/RluA"/>
</dbReference>
<dbReference type="GO" id="GO:0003723">
    <property type="term" value="F:RNA binding"/>
    <property type="evidence" value="ECO:0007669"/>
    <property type="project" value="InterPro"/>
</dbReference>
<organism evidence="2 3">
    <name type="scientific">Bacteriovorax stolpii</name>
    <name type="common">Bdellovibrio stolpii</name>
    <dbReference type="NCBI Taxonomy" id="960"/>
    <lineage>
        <taxon>Bacteria</taxon>
        <taxon>Pseudomonadati</taxon>
        <taxon>Bdellovibrionota</taxon>
        <taxon>Bacteriovoracia</taxon>
        <taxon>Bacteriovoracales</taxon>
        <taxon>Bacteriovoracaceae</taxon>
        <taxon>Bacteriovorax</taxon>
    </lineage>
</organism>
<dbReference type="Pfam" id="PF00849">
    <property type="entry name" value="PseudoU_synth_2"/>
    <property type="match status" value="1"/>
</dbReference>
<dbReference type="CDD" id="cd02869">
    <property type="entry name" value="PseudoU_synth_RluA_like"/>
    <property type="match status" value="1"/>
</dbReference>
<dbReference type="EMBL" id="CP025704">
    <property type="protein sequence ID" value="AUN97169.1"/>
    <property type="molecule type" value="Genomic_DNA"/>
</dbReference>
<name>A0A2K9NNS0_BACTC</name>
<dbReference type="PANTHER" id="PTHR21600:SF44">
    <property type="entry name" value="RIBOSOMAL LARGE SUBUNIT PSEUDOURIDINE SYNTHASE D"/>
    <property type="match status" value="1"/>
</dbReference>
<dbReference type="InterPro" id="IPR050188">
    <property type="entry name" value="RluA_PseudoU_synthase"/>
</dbReference>
<dbReference type="KEGG" id="bsto:C0V70_03400"/>
<reference evidence="2 3" key="1">
    <citation type="submission" date="2018-01" db="EMBL/GenBank/DDBJ databases">
        <title>Complete genome sequence of Bacteriovorax stolpii DSM12778.</title>
        <authorList>
            <person name="Tang B."/>
            <person name="Chang J."/>
        </authorList>
    </citation>
    <scope>NUCLEOTIDE SEQUENCE [LARGE SCALE GENOMIC DNA]</scope>
    <source>
        <strain evidence="2 3">DSM 12778</strain>
    </source>
</reference>